<evidence type="ECO:0000313" key="3">
    <source>
        <dbReference type="EMBL" id="PNH04911.1"/>
    </source>
</evidence>
<keyword evidence="2" id="KW-1133">Transmembrane helix</keyword>
<name>A0A2J7ZXA8_9CHLO</name>
<protein>
    <submittedName>
        <fullName evidence="3">Uncharacterized protein</fullName>
    </submittedName>
</protein>
<dbReference type="AlphaFoldDB" id="A0A2J7ZXA8"/>
<accession>A0A2J7ZXA8</accession>
<keyword evidence="2" id="KW-0812">Transmembrane</keyword>
<evidence type="ECO:0000313" key="4">
    <source>
        <dbReference type="Proteomes" id="UP000236333"/>
    </source>
</evidence>
<feature type="region of interest" description="Disordered" evidence="1">
    <location>
        <begin position="19"/>
        <end position="67"/>
    </location>
</feature>
<organism evidence="3 4">
    <name type="scientific">Tetrabaena socialis</name>
    <dbReference type="NCBI Taxonomy" id="47790"/>
    <lineage>
        <taxon>Eukaryota</taxon>
        <taxon>Viridiplantae</taxon>
        <taxon>Chlorophyta</taxon>
        <taxon>core chlorophytes</taxon>
        <taxon>Chlorophyceae</taxon>
        <taxon>CS clade</taxon>
        <taxon>Chlamydomonadales</taxon>
        <taxon>Tetrabaenaceae</taxon>
        <taxon>Tetrabaena</taxon>
    </lineage>
</organism>
<dbReference type="OrthoDB" id="513423at2759"/>
<proteinExistence type="predicted"/>
<dbReference type="EMBL" id="PGGS01000350">
    <property type="protein sequence ID" value="PNH04911.1"/>
    <property type="molecule type" value="Genomic_DNA"/>
</dbReference>
<dbReference type="Proteomes" id="UP000236333">
    <property type="component" value="Unassembled WGS sequence"/>
</dbReference>
<evidence type="ECO:0000256" key="2">
    <source>
        <dbReference type="SAM" id="Phobius"/>
    </source>
</evidence>
<evidence type="ECO:0000256" key="1">
    <source>
        <dbReference type="SAM" id="MobiDB-lite"/>
    </source>
</evidence>
<sequence length="113" mass="11622">MLVHKQAVSVVRPAHRRAALPLAQPSQSNVRCRAEPTETPAAPKPAPAAPAPAESAEVKKDGAGAPLLQKGQGTAIVTGAISTILGVGYLVLVWFMDSRGGQMLPPPPEAFGP</sequence>
<feature type="transmembrane region" description="Helical" evidence="2">
    <location>
        <begin position="75"/>
        <end position="95"/>
    </location>
</feature>
<reference evidence="3 4" key="1">
    <citation type="journal article" date="2017" name="Mol. Biol. Evol.">
        <title>The 4-celled Tetrabaena socialis nuclear genome reveals the essential components for genetic control of cell number at the origin of multicellularity in the volvocine lineage.</title>
        <authorList>
            <person name="Featherston J."/>
            <person name="Arakaki Y."/>
            <person name="Hanschen E.R."/>
            <person name="Ferris P.J."/>
            <person name="Michod R.E."/>
            <person name="Olson B.J.S.C."/>
            <person name="Nozaki H."/>
            <person name="Durand P.M."/>
        </authorList>
    </citation>
    <scope>NUCLEOTIDE SEQUENCE [LARGE SCALE GENOMIC DNA]</scope>
    <source>
        <strain evidence="3 4">NIES-571</strain>
    </source>
</reference>
<keyword evidence="4" id="KW-1185">Reference proteome</keyword>
<comment type="caution">
    <text evidence="3">The sequence shown here is derived from an EMBL/GenBank/DDBJ whole genome shotgun (WGS) entry which is preliminary data.</text>
</comment>
<keyword evidence="2" id="KW-0472">Membrane</keyword>
<gene>
    <name evidence="3" type="ORF">TSOC_008963</name>
</gene>